<dbReference type="RefSeq" id="WP_017713370.1">
    <property type="nucleotide sequence ID" value="NZ_KB235939.1"/>
</dbReference>
<proteinExistence type="predicted"/>
<dbReference type="AlphaFoldDB" id="A0A0M2PSV8"/>
<evidence type="ECO:0000313" key="2">
    <source>
        <dbReference type="EMBL" id="KKI98232.1"/>
    </source>
</evidence>
<dbReference type="STRING" id="317619.GCA_000332315_03129"/>
<dbReference type="EMBL" id="AJTX02000010">
    <property type="protein sequence ID" value="KKI98232.1"/>
    <property type="molecule type" value="Genomic_DNA"/>
</dbReference>
<evidence type="ECO:0000313" key="3">
    <source>
        <dbReference type="Proteomes" id="UP000034681"/>
    </source>
</evidence>
<accession>A0A0M2PSV8</accession>
<keyword evidence="1" id="KW-0812">Transmembrane</keyword>
<dbReference type="Proteomes" id="UP000034681">
    <property type="component" value="Unassembled WGS sequence"/>
</dbReference>
<feature type="transmembrane region" description="Helical" evidence="1">
    <location>
        <begin position="196"/>
        <end position="216"/>
    </location>
</feature>
<protein>
    <submittedName>
        <fullName evidence="2">Uncharacterized protein</fullName>
    </submittedName>
</protein>
<comment type="caution">
    <text evidence="2">The sequence shown here is derived from an EMBL/GenBank/DDBJ whole genome shotgun (WGS) entry which is preliminary data.</text>
</comment>
<keyword evidence="1" id="KW-0472">Membrane</keyword>
<name>A0A0M2PSV8_PROHO</name>
<keyword evidence="3" id="KW-1185">Reference proteome</keyword>
<organism evidence="2 3">
    <name type="scientific">Prochlorothrix hollandica PCC 9006 = CALU 1027</name>
    <dbReference type="NCBI Taxonomy" id="317619"/>
    <lineage>
        <taxon>Bacteria</taxon>
        <taxon>Bacillati</taxon>
        <taxon>Cyanobacteriota</taxon>
        <taxon>Cyanophyceae</taxon>
        <taxon>Prochlorotrichales</taxon>
        <taxon>Prochlorotrichaceae</taxon>
        <taxon>Prochlorothrix</taxon>
    </lineage>
</organism>
<evidence type="ECO:0000256" key="1">
    <source>
        <dbReference type="SAM" id="Phobius"/>
    </source>
</evidence>
<reference evidence="2" key="1">
    <citation type="submission" date="2012-04" db="EMBL/GenBank/DDBJ databases">
        <authorList>
            <person name="Borisov I.G."/>
            <person name="Ivanikova N.V."/>
            <person name="Pinevich A.V."/>
        </authorList>
    </citation>
    <scope>NUCLEOTIDE SEQUENCE [LARGE SCALE GENOMIC DNA]</scope>
    <source>
        <strain evidence="2">CALU 1027</strain>
    </source>
</reference>
<feature type="transmembrane region" description="Helical" evidence="1">
    <location>
        <begin position="169"/>
        <end position="190"/>
    </location>
</feature>
<gene>
    <name evidence="2" type="ORF">PROH_21420</name>
</gene>
<keyword evidence="1" id="KW-1133">Transmembrane helix</keyword>
<sequence>MPPDSRRPAPFSRQTAYGSFRLDRPSLIALDRALADRLIQALPHGRLGFSLDYSLYHGDGVGVVDRPEAIPRRARVDRLTLRVRIVQDRQNITALADFRQEGQVLDQKSGFLRDFILEFQTRQSLFAADGIDLWVAGDDRALVQDLVALVDRSYQAHLRLSPRISLPSLFWTLWGGMGALWLGGIVGLSVVLLQGVLGLGGGAMVGGTGALLGLAWGGSRVCDRLYLWLDRHYPSSQFQF</sequence>